<dbReference type="PROSITE" id="PS50110">
    <property type="entry name" value="RESPONSE_REGULATORY"/>
    <property type="match status" value="1"/>
</dbReference>
<sequence>MRVVLADDAVLLREGLARILTDSGFEVVGQAGDAPSLVDLVRYEPPDVAVIDLRMPPGFAAEGIDAAAEIRAFAPSVGLMLLSQHVEVHHALRLMTDFDGGVGYLLKDRVFDLTAFAADVRRVAGGDVVLDSELVGRLVARRRRDDPLDRLSAREREVLALMAQGLTNAGLCADLHLSAKTVEGHVRSIFTKLDLDADERSHRRVLAVLRFLRGQTPSRDVRR</sequence>
<dbReference type="PROSITE" id="PS50043">
    <property type="entry name" value="HTH_LUXR_2"/>
    <property type="match status" value="1"/>
</dbReference>
<evidence type="ECO:0000256" key="2">
    <source>
        <dbReference type="ARBA" id="ARBA00023015"/>
    </source>
</evidence>
<dbReference type="SMART" id="SM00421">
    <property type="entry name" value="HTH_LUXR"/>
    <property type="match status" value="1"/>
</dbReference>
<dbReference type="Gene3D" id="3.40.50.2300">
    <property type="match status" value="1"/>
</dbReference>
<organism evidence="8 9">
    <name type="scientific">Pseudonocardia petroleophila</name>
    <dbReference type="NCBI Taxonomy" id="37331"/>
    <lineage>
        <taxon>Bacteria</taxon>
        <taxon>Bacillati</taxon>
        <taxon>Actinomycetota</taxon>
        <taxon>Actinomycetes</taxon>
        <taxon>Pseudonocardiales</taxon>
        <taxon>Pseudonocardiaceae</taxon>
        <taxon>Pseudonocardia</taxon>
    </lineage>
</organism>
<dbReference type="CDD" id="cd17535">
    <property type="entry name" value="REC_NarL-like"/>
    <property type="match status" value="1"/>
</dbReference>
<dbReference type="GO" id="GO:0003677">
    <property type="term" value="F:DNA binding"/>
    <property type="evidence" value="ECO:0007669"/>
    <property type="project" value="UniProtKB-KW"/>
</dbReference>
<dbReference type="PANTHER" id="PTHR43214">
    <property type="entry name" value="TWO-COMPONENT RESPONSE REGULATOR"/>
    <property type="match status" value="1"/>
</dbReference>
<dbReference type="RefSeq" id="WP_185716915.1">
    <property type="nucleotide sequence ID" value="NZ_BAAAWI010000001.1"/>
</dbReference>
<evidence type="ECO:0000256" key="1">
    <source>
        <dbReference type="ARBA" id="ARBA00022553"/>
    </source>
</evidence>
<protein>
    <submittedName>
        <fullName evidence="8">Response regulator transcription factor</fullName>
    </submittedName>
</protein>
<dbReference type="Proteomes" id="UP000515728">
    <property type="component" value="Chromosome"/>
</dbReference>
<dbReference type="SUPFAM" id="SSF52172">
    <property type="entry name" value="CheY-like"/>
    <property type="match status" value="1"/>
</dbReference>
<feature type="domain" description="HTH luxR-type" evidence="6">
    <location>
        <begin position="144"/>
        <end position="215"/>
    </location>
</feature>
<dbReference type="CDD" id="cd06170">
    <property type="entry name" value="LuxR_C_like"/>
    <property type="match status" value="1"/>
</dbReference>
<gene>
    <name evidence="8" type="ORF">H6H00_17970</name>
</gene>
<dbReference type="InterPro" id="IPR001789">
    <property type="entry name" value="Sig_transdc_resp-reg_receiver"/>
</dbReference>
<dbReference type="KEGG" id="ppel:H6H00_17970"/>
<feature type="domain" description="Response regulatory" evidence="7">
    <location>
        <begin position="2"/>
        <end position="122"/>
    </location>
</feature>
<dbReference type="Pfam" id="PF00072">
    <property type="entry name" value="Response_reg"/>
    <property type="match status" value="1"/>
</dbReference>
<accession>A0A7G7MBJ2</accession>
<name>A0A7G7MBJ2_9PSEU</name>
<keyword evidence="3" id="KW-0238">DNA-binding</keyword>
<reference evidence="8 9" key="1">
    <citation type="submission" date="2020-08" db="EMBL/GenBank/DDBJ databases">
        <authorList>
            <person name="Mo P."/>
        </authorList>
    </citation>
    <scope>NUCLEOTIDE SEQUENCE [LARGE SCALE GENOMIC DNA]</scope>
    <source>
        <strain evidence="8 9">CGMCC 4.1532</strain>
    </source>
</reference>
<dbReference type="InterPro" id="IPR011006">
    <property type="entry name" value="CheY-like_superfamily"/>
</dbReference>
<proteinExistence type="predicted"/>
<evidence type="ECO:0000256" key="4">
    <source>
        <dbReference type="ARBA" id="ARBA00023163"/>
    </source>
</evidence>
<evidence type="ECO:0000256" key="5">
    <source>
        <dbReference type="PROSITE-ProRule" id="PRU00169"/>
    </source>
</evidence>
<evidence type="ECO:0000259" key="6">
    <source>
        <dbReference type="PROSITE" id="PS50043"/>
    </source>
</evidence>
<feature type="modified residue" description="4-aspartylphosphate" evidence="5">
    <location>
        <position position="52"/>
    </location>
</feature>
<dbReference type="Pfam" id="PF00196">
    <property type="entry name" value="GerE"/>
    <property type="match status" value="1"/>
</dbReference>
<dbReference type="PANTHER" id="PTHR43214:SF24">
    <property type="entry name" value="TRANSCRIPTIONAL REGULATORY PROTEIN NARL-RELATED"/>
    <property type="match status" value="1"/>
</dbReference>
<keyword evidence="4" id="KW-0804">Transcription</keyword>
<dbReference type="GO" id="GO:0006355">
    <property type="term" value="P:regulation of DNA-templated transcription"/>
    <property type="evidence" value="ECO:0007669"/>
    <property type="project" value="InterPro"/>
</dbReference>
<dbReference type="InterPro" id="IPR058245">
    <property type="entry name" value="NreC/VraR/RcsB-like_REC"/>
</dbReference>
<dbReference type="InterPro" id="IPR039420">
    <property type="entry name" value="WalR-like"/>
</dbReference>
<evidence type="ECO:0000313" key="9">
    <source>
        <dbReference type="Proteomes" id="UP000515728"/>
    </source>
</evidence>
<dbReference type="SMART" id="SM00448">
    <property type="entry name" value="REC"/>
    <property type="match status" value="1"/>
</dbReference>
<keyword evidence="2" id="KW-0805">Transcription regulation</keyword>
<evidence type="ECO:0000313" key="8">
    <source>
        <dbReference type="EMBL" id="QNG50153.1"/>
    </source>
</evidence>
<keyword evidence="9" id="KW-1185">Reference proteome</keyword>
<keyword evidence="1 5" id="KW-0597">Phosphoprotein</keyword>
<evidence type="ECO:0000256" key="3">
    <source>
        <dbReference type="ARBA" id="ARBA00023125"/>
    </source>
</evidence>
<dbReference type="PRINTS" id="PR00038">
    <property type="entry name" value="HTHLUXR"/>
</dbReference>
<dbReference type="EMBL" id="CP060131">
    <property type="protein sequence ID" value="QNG50153.1"/>
    <property type="molecule type" value="Genomic_DNA"/>
</dbReference>
<dbReference type="InterPro" id="IPR000792">
    <property type="entry name" value="Tscrpt_reg_LuxR_C"/>
</dbReference>
<dbReference type="GO" id="GO:0000160">
    <property type="term" value="P:phosphorelay signal transduction system"/>
    <property type="evidence" value="ECO:0007669"/>
    <property type="project" value="InterPro"/>
</dbReference>
<dbReference type="AlphaFoldDB" id="A0A7G7MBJ2"/>
<evidence type="ECO:0000259" key="7">
    <source>
        <dbReference type="PROSITE" id="PS50110"/>
    </source>
</evidence>